<dbReference type="GO" id="GO:0046677">
    <property type="term" value="P:response to antibiotic"/>
    <property type="evidence" value="ECO:0007669"/>
    <property type="project" value="UniProtKB-UniRule"/>
</dbReference>
<proteinExistence type="inferred from homology"/>
<organism evidence="15 16">
    <name type="scientific">Candidatus Merdimorpha stercoravium</name>
    <dbReference type="NCBI Taxonomy" id="2840863"/>
    <lineage>
        <taxon>Bacteria</taxon>
        <taxon>Pseudomonadati</taxon>
        <taxon>Bacteroidota</taxon>
        <taxon>Flavobacteriia</taxon>
        <taxon>Flavobacteriales</taxon>
        <taxon>Candidatus Merdimorpha</taxon>
    </lineage>
</organism>
<keyword evidence="8 14" id="KW-1133">Transmembrane helix</keyword>
<evidence type="ECO:0000256" key="4">
    <source>
        <dbReference type="ARBA" id="ARBA00021581"/>
    </source>
</evidence>
<evidence type="ECO:0000313" key="16">
    <source>
        <dbReference type="Proteomes" id="UP000824161"/>
    </source>
</evidence>
<name>A0A9D1KTI3_9FLAO</name>
<evidence type="ECO:0000256" key="10">
    <source>
        <dbReference type="ARBA" id="ARBA00023251"/>
    </source>
</evidence>
<protein>
    <recommendedName>
        <fullName evidence="4 14">Undecaprenyl-diphosphatase</fullName>
        <ecNumber evidence="3 14">3.6.1.27</ecNumber>
    </recommendedName>
    <alternativeName>
        <fullName evidence="12 14">Bacitracin resistance protein</fullName>
    </alternativeName>
    <alternativeName>
        <fullName evidence="11 14">Undecaprenyl pyrophosphate phosphatase</fullName>
    </alternativeName>
</protein>
<comment type="miscellaneous">
    <text evidence="14">Bacitracin is thought to be involved in the inhibition of peptidoglycan synthesis by sequestering undecaprenyl diphosphate, thereby reducing the pool of lipid carrier available.</text>
</comment>
<feature type="transmembrane region" description="Helical" evidence="14">
    <location>
        <begin position="83"/>
        <end position="102"/>
    </location>
</feature>
<reference evidence="15" key="2">
    <citation type="journal article" date="2021" name="PeerJ">
        <title>Extensive microbial diversity within the chicken gut microbiome revealed by metagenomics and culture.</title>
        <authorList>
            <person name="Gilroy R."/>
            <person name="Ravi A."/>
            <person name="Getino M."/>
            <person name="Pursley I."/>
            <person name="Horton D.L."/>
            <person name="Alikhan N.F."/>
            <person name="Baker D."/>
            <person name="Gharbi K."/>
            <person name="Hall N."/>
            <person name="Watson M."/>
            <person name="Adriaenssens E.M."/>
            <person name="Foster-Nyarko E."/>
            <person name="Jarju S."/>
            <person name="Secka A."/>
            <person name="Antonio M."/>
            <person name="Oren A."/>
            <person name="Chaudhuri R.R."/>
            <person name="La Ragione R."/>
            <person name="Hildebrand F."/>
            <person name="Pallen M.J."/>
        </authorList>
    </citation>
    <scope>NUCLEOTIDE SEQUENCE</scope>
    <source>
        <strain evidence="15">1383</strain>
    </source>
</reference>
<evidence type="ECO:0000256" key="3">
    <source>
        <dbReference type="ARBA" id="ARBA00012374"/>
    </source>
</evidence>
<dbReference type="GO" id="GO:0009252">
    <property type="term" value="P:peptidoglycan biosynthetic process"/>
    <property type="evidence" value="ECO:0007669"/>
    <property type="project" value="UniProtKB-KW"/>
</dbReference>
<dbReference type="EC" id="3.6.1.27" evidence="3 14"/>
<keyword evidence="5 14" id="KW-1003">Cell membrane</keyword>
<dbReference type="HAMAP" id="MF_01006">
    <property type="entry name" value="Undec_diphosphatase"/>
    <property type="match status" value="1"/>
</dbReference>
<evidence type="ECO:0000256" key="9">
    <source>
        <dbReference type="ARBA" id="ARBA00023136"/>
    </source>
</evidence>
<feature type="transmembrane region" description="Helical" evidence="14">
    <location>
        <begin position="114"/>
        <end position="131"/>
    </location>
</feature>
<evidence type="ECO:0000256" key="11">
    <source>
        <dbReference type="ARBA" id="ARBA00032707"/>
    </source>
</evidence>
<keyword evidence="6 14" id="KW-0812">Transmembrane</keyword>
<evidence type="ECO:0000256" key="2">
    <source>
        <dbReference type="ARBA" id="ARBA00010621"/>
    </source>
</evidence>
<dbReference type="GO" id="GO:0005886">
    <property type="term" value="C:plasma membrane"/>
    <property type="evidence" value="ECO:0007669"/>
    <property type="project" value="UniProtKB-SubCell"/>
</dbReference>
<evidence type="ECO:0000256" key="6">
    <source>
        <dbReference type="ARBA" id="ARBA00022692"/>
    </source>
</evidence>
<keyword evidence="14" id="KW-0573">Peptidoglycan synthesis</keyword>
<feature type="transmembrane region" description="Helical" evidence="14">
    <location>
        <begin position="40"/>
        <end position="62"/>
    </location>
</feature>
<comment type="caution">
    <text evidence="15">The sequence shown here is derived from an EMBL/GenBank/DDBJ whole genome shotgun (WGS) entry which is preliminary data.</text>
</comment>
<evidence type="ECO:0000256" key="13">
    <source>
        <dbReference type="ARBA" id="ARBA00047594"/>
    </source>
</evidence>
<keyword evidence="10 14" id="KW-0046">Antibiotic resistance</keyword>
<keyword evidence="7 14" id="KW-0378">Hydrolase</keyword>
<dbReference type="AlphaFoldDB" id="A0A9D1KTI3"/>
<comment type="function">
    <text evidence="14">Catalyzes the dephosphorylation of undecaprenyl diphosphate (UPP). Confers resistance to bacitracin.</text>
</comment>
<feature type="transmembrane region" description="Helical" evidence="14">
    <location>
        <begin position="181"/>
        <end position="202"/>
    </location>
</feature>
<evidence type="ECO:0000256" key="1">
    <source>
        <dbReference type="ARBA" id="ARBA00004651"/>
    </source>
</evidence>
<dbReference type="PANTHER" id="PTHR30622">
    <property type="entry name" value="UNDECAPRENYL-DIPHOSPHATASE"/>
    <property type="match status" value="1"/>
</dbReference>
<accession>A0A9D1KTI3</accession>
<evidence type="ECO:0000256" key="14">
    <source>
        <dbReference type="HAMAP-Rule" id="MF_01006"/>
    </source>
</evidence>
<dbReference type="GO" id="GO:0008360">
    <property type="term" value="P:regulation of cell shape"/>
    <property type="evidence" value="ECO:0007669"/>
    <property type="project" value="UniProtKB-KW"/>
</dbReference>
<reference evidence="15" key="1">
    <citation type="submission" date="2020-10" db="EMBL/GenBank/DDBJ databases">
        <authorList>
            <person name="Gilroy R."/>
        </authorList>
    </citation>
    <scope>NUCLEOTIDE SEQUENCE</scope>
    <source>
        <strain evidence="15">1383</strain>
    </source>
</reference>
<keyword evidence="14" id="KW-0133">Cell shape</keyword>
<keyword evidence="9 14" id="KW-0472">Membrane</keyword>
<dbReference type="PANTHER" id="PTHR30622:SF2">
    <property type="entry name" value="UNDECAPRENYL-DIPHOSPHATASE"/>
    <property type="match status" value="1"/>
</dbReference>
<comment type="subcellular location">
    <subcellularLocation>
        <location evidence="1 14">Cell membrane</location>
        <topology evidence="1 14">Multi-pass membrane protein</topology>
    </subcellularLocation>
</comment>
<evidence type="ECO:0000313" key="15">
    <source>
        <dbReference type="EMBL" id="HIT97414.1"/>
    </source>
</evidence>
<comment type="catalytic activity">
    <reaction evidence="13 14">
        <text>di-trans,octa-cis-undecaprenyl diphosphate + H2O = di-trans,octa-cis-undecaprenyl phosphate + phosphate + H(+)</text>
        <dbReference type="Rhea" id="RHEA:28094"/>
        <dbReference type="ChEBI" id="CHEBI:15377"/>
        <dbReference type="ChEBI" id="CHEBI:15378"/>
        <dbReference type="ChEBI" id="CHEBI:43474"/>
        <dbReference type="ChEBI" id="CHEBI:58405"/>
        <dbReference type="ChEBI" id="CHEBI:60392"/>
        <dbReference type="EC" id="3.6.1.27"/>
    </reaction>
</comment>
<sequence length="266" mass="28438">MDLWQAILLGIIQGLAEFLPVSSSGQLELAKAALGVDLEGSAGLAFTIYLHVGTALATVVVFRKTIWDLLKGLFEFRWNEQTRYLAMIAVSMIPAGIAGLFFMDYIDLLFEGNVLLVGSMLILTAALLLVAGRARDTTRKVSFASALIIGLSQALAILPGLSRSGTTISTSVLCKVDRGDAARFSFLMVLPLIFGQIAKDILDGGLSADMSQSGAGVILVGTLVSFLVGIAACRWMIALVKRAQLKWFAVYCLIVGAAAIAWKLFF</sequence>
<dbReference type="Pfam" id="PF02673">
    <property type="entry name" value="BacA"/>
    <property type="match status" value="1"/>
</dbReference>
<gene>
    <name evidence="14" type="primary">uppP</name>
    <name evidence="15" type="ORF">IAC44_01095</name>
</gene>
<dbReference type="Proteomes" id="UP000824161">
    <property type="component" value="Unassembled WGS sequence"/>
</dbReference>
<evidence type="ECO:0000256" key="7">
    <source>
        <dbReference type="ARBA" id="ARBA00022801"/>
    </source>
</evidence>
<comment type="similarity">
    <text evidence="2 14">Belongs to the UppP family.</text>
</comment>
<dbReference type="InterPro" id="IPR003824">
    <property type="entry name" value="UppP"/>
</dbReference>
<dbReference type="EMBL" id="DVLY01000024">
    <property type="protein sequence ID" value="HIT97414.1"/>
    <property type="molecule type" value="Genomic_DNA"/>
</dbReference>
<evidence type="ECO:0000256" key="5">
    <source>
        <dbReference type="ARBA" id="ARBA00022475"/>
    </source>
</evidence>
<evidence type="ECO:0000256" key="12">
    <source>
        <dbReference type="ARBA" id="ARBA00032932"/>
    </source>
</evidence>
<dbReference type="GO" id="GO:0050380">
    <property type="term" value="F:undecaprenyl-diphosphatase activity"/>
    <property type="evidence" value="ECO:0007669"/>
    <property type="project" value="UniProtKB-UniRule"/>
</dbReference>
<feature type="transmembrane region" description="Helical" evidence="14">
    <location>
        <begin position="214"/>
        <end position="237"/>
    </location>
</feature>
<evidence type="ECO:0000256" key="8">
    <source>
        <dbReference type="ARBA" id="ARBA00022989"/>
    </source>
</evidence>
<feature type="transmembrane region" description="Helical" evidence="14">
    <location>
        <begin position="243"/>
        <end position="265"/>
    </location>
</feature>
<keyword evidence="14" id="KW-0961">Cell wall biogenesis/degradation</keyword>
<dbReference type="GO" id="GO:0071555">
    <property type="term" value="P:cell wall organization"/>
    <property type="evidence" value="ECO:0007669"/>
    <property type="project" value="UniProtKB-KW"/>
</dbReference>